<dbReference type="AlphaFoldDB" id="A0A318ZQ15"/>
<dbReference type="Proteomes" id="UP000248349">
    <property type="component" value="Unassembled WGS sequence"/>
</dbReference>
<name>A0A318ZQ15_9EURO</name>
<reference evidence="1 2" key="1">
    <citation type="submission" date="2016-12" db="EMBL/GenBank/DDBJ databases">
        <title>The genomes of Aspergillus section Nigri reveals drivers in fungal speciation.</title>
        <authorList>
            <consortium name="DOE Joint Genome Institute"/>
            <person name="Vesth T.C."/>
            <person name="Nybo J."/>
            <person name="Theobald S."/>
            <person name="Brandl J."/>
            <person name="Frisvad J.C."/>
            <person name="Nielsen K.F."/>
            <person name="Lyhne E.K."/>
            <person name="Kogle M.E."/>
            <person name="Kuo A."/>
            <person name="Riley R."/>
            <person name="Clum A."/>
            <person name="Nolan M."/>
            <person name="Lipzen A."/>
            <person name="Salamov A."/>
            <person name="Henrissat B."/>
            <person name="Wiebenga A."/>
            <person name="De Vries R.P."/>
            <person name="Grigoriev I.V."/>
            <person name="Mortensen U.H."/>
            <person name="Andersen M.R."/>
            <person name="Baker S.E."/>
        </authorList>
    </citation>
    <scope>NUCLEOTIDE SEQUENCE [LARGE SCALE GENOMIC DNA]</scope>
    <source>
        <strain evidence="1 2">JOP 1030-1</strain>
    </source>
</reference>
<evidence type="ECO:0000313" key="2">
    <source>
        <dbReference type="Proteomes" id="UP000248349"/>
    </source>
</evidence>
<evidence type="ECO:0000313" key="1">
    <source>
        <dbReference type="EMBL" id="PYH46030.1"/>
    </source>
</evidence>
<accession>A0A318ZQ15</accession>
<keyword evidence="2" id="KW-1185">Reference proteome</keyword>
<dbReference type="EMBL" id="KZ821229">
    <property type="protein sequence ID" value="PYH46030.1"/>
    <property type="molecule type" value="Genomic_DNA"/>
</dbReference>
<organism evidence="1 2">
    <name type="scientific">Aspergillus saccharolyticus JOP 1030-1</name>
    <dbReference type="NCBI Taxonomy" id="1450539"/>
    <lineage>
        <taxon>Eukaryota</taxon>
        <taxon>Fungi</taxon>
        <taxon>Dikarya</taxon>
        <taxon>Ascomycota</taxon>
        <taxon>Pezizomycotina</taxon>
        <taxon>Eurotiomycetes</taxon>
        <taxon>Eurotiomycetidae</taxon>
        <taxon>Eurotiales</taxon>
        <taxon>Aspergillaceae</taxon>
        <taxon>Aspergillus</taxon>
        <taxon>Aspergillus subgen. Circumdati</taxon>
    </lineage>
</organism>
<dbReference type="RefSeq" id="XP_025432012.1">
    <property type="nucleotide sequence ID" value="XM_025573236.1"/>
</dbReference>
<dbReference type="GeneID" id="37074464"/>
<proteinExistence type="predicted"/>
<sequence>MRCRLSLPACEKREKGFLALVSSCSLRVFCFLRPHIPSMTYNSNYNVLSVKFFGVHCCFFTPTLSLPVDRIIHWSVVTLPQQSPTSSSMSNSVPIRD</sequence>
<protein>
    <submittedName>
        <fullName evidence="1">Uncharacterized protein</fullName>
    </submittedName>
</protein>
<gene>
    <name evidence="1" type="ORF">BP01DRAFT_33638</name>
</gene>